<evidence type="ECO:0000256" key="1">
    <source>
        <dbReference type="ARBA" id="ARBA00010688"/>
    </source>
</evidence>
<dbReference type="SUPFAM" id="SSF53613">
    <property type="entry name" value="Ribokinase-like"/>
    <property type="match status" value="1"/>
</dbReference>
<evidence type="ECO:0000256" key="3">
    <source>
        <dbReference type="ARBA" id="ARBA00022777"/>
    </source>
</evidence>
<dbReference type="GO" id="GO:0016301">
    <property type="term" value="F:kinase activity"/>
    <property type="evidence" value="ECO:0007669"/>
    <property type="project" value="UniProtKB-KW"/>
</dbReference>
<keyword evidence="2" id="KW-0808">Transferase</keyword>
<proteinExistence type="inferred from homology"/>
<dbReference type="PANTHER" id="PTHR43085:SF57">
    <property type="entry name" value="CARBOHYDRATE KINASE PFKB DOMAIN-CONTAINING PROTEIN"/>
    <property type="match status" value="1"/>
</dbReference>
<dbReference type="OrthoDB" id="9776822at2"/>
<keyword evidence="6" id="KW-1185">Reference proteome</keyword>
<dbReference type="AlphaFoldDB" id="A0A328C2D2"/>
<comment type="caution">
    <text evidence="5">The sequence shown here is derived from an EMBL/GenBank/DDBJ whole genome shotgun (WGS) entry which is preliminary data.</text>
</comment>
<dbReference type="Gene3D" id="3.40.1190.20">
    <property type="match status" value="1"/>
</dbReference>
<comment type="similarity">
    <text evidence="1">Belongs to the carbohydrate kinase PfkB family.</text>
</comment>
<evidence type="ECO:0000313" key="6">
    <source>
        <dbReference type="Proteomes" id="UP000249169"/>
    </source>
</evidence>
<accession>A0A328C2D2</accession>
<evidence type="ECO:0000256" key="2">
    <source>
        <dbReference type="ARBA" id="ARBA00022679"/>
    </source>
</evidence>
<protein>
    <submittedName>
        <fullName evidence="5">Sugar kinase</fullName>
    </submittedName>
</protein>
<dbReference type="PANTHER" id="PTHR43085">
    <property type="entry name" value="HEXOKINASE FAMILY MEMBER"/>
    <property type="match status" value="1"/>
</dbReference>
<dbReference type="EMBL" id="QHKO01000015">
    <property type="protein sequence ID" value="RAL20075.1"/>
    <property type="molecule type" value="Genomic_DNA"/>
</dbReference>
<name>A0A328C2D2_9DELT</name>
<organism evidence="5 6">
    <name type="scientific">Lujinxingia litoralis</name>
    <dbReference type="NCBI Taxonomy" id="2211119"/>
    <lineage>
        <taxon>Bacteria</taxon>
        <taxon>Deltaproteobacteria</taxon>
        <taxon>Bradymonadales</taxon>
        <taxon>Lujinxingiaceae</taxon>
        <taxon>Lujinxingia</taxon>
    </lineage>
</organism>
<dbReference type="Proteomes" id="UP000249169">
    <property type="component" value="Unassembled WGS sequence"/>
</dbReference>
<dbReference type="RefSeq" id="WP_111731434.1">
    <property type="nucleotide sequence ID" value="NZ_QHKO01000015.1"/>
</dbReference>
<evidence type="ECO:0000259" key="4">
    <source>
        <dbReference type="Pfam" id="PF00294"/>
    </source>
</evidence>
<keyword evidence="3 5" id="KW-0418">Kinase</keyword>
<gene>
    <name evidence="5" type="ORF">DL240_18765</name>
</gene>
<dbReference type="InterPro" id="IPR029056">
    <property type="entry name" value="Ribokinase-like"/>
</dbReference>
<dbReference type="Pfam" id="PF00294">
    <property type="entry name" value="PfkB"/>
    <property type="match status" value="1"/>
</dbReference>
<evidence type="ECO:0000313" key="5">
    <source>
        <dbReference type="EMBL" id="RAL20075.1"/>
    </source>
</evidence>
<reference evidence="5 6" key="1">
    <citation type="submission" date="2018-05" db="EMBL/GenBank/DDBJ databases">
        <title>Lujinxingia marina gen. nov. sp. nov., a new facultative anaerobic member of the class Deltaproteobacteria, and proposal of Lujinxingaceae fam. nov.</title>
        <authorList>
            <person name="Li C.-M."/>
        </authorList>
    </citation>
    <scope>NUCLEOTIDE SEQUENCE [LARGE SCALE GENOMIC DNA]</scope>
    <source>
        <strain evidence="5 6">B210</strain>
    </source>
</reference>
<feature type="domain" description="Carbohydrate kinase PfkB" evidence="4">
    <location>
        <begin position="196"/>
        <end position="283"/>
    </location>
</feature>
<dbReference type="InterPro" id="IPR011611">
    <property type="entry name" value="PfkB_dom"/>
</dbReference>
<sequence>MSLPRTLVVGHVTHDRYQGGFKAGGCAYYGAEVHRRLPGHTHLLSLVGEDFECDPALAPIEHTRVRRGQTTVFANYYPPHAPRVQLLEALAPSVGPEHAPPGWLDADLIHLAPVLGEVDLEAWLHASRARLVAINVQGWIKVPGEPVQEARALEELQDRGVAPGARQVVQRPWDITPEALRGVDVACLSEEDLIDQGDLLERLLAAIPIVALTLGEAGSRIYHHGRISEVGIYPTRPLDPTGAGDVFAATFTHQLIAGLSPVEAARQASAAASIVVEGLGPQALHRLDEAPARAAHVPILRD</sequence>
<dbReference type="InterPro" id="IPR050306">
    <property type="entry name" value="PfkB_Carbo_kinase"/>
</dbReference>